<dbReference type="Gene3D" id="1.20.1560.10">
    <property type="entry name" value="ABC transporter type 1, transmembrane domain"/>
    <property type="match status" value="1"/>
</dbReference>
<dbReference type="SUPFAM" id="SSF90123">
    <property type="entry name" value="ABC transporter transmembrane region"/>
    <property type="match status" value="1"/>
</dbReference>
<feature type="transmembrane region" description="Helical" evidence="8">
    <location>
        <begin position="164"/>
        <end position="197"/>
    </location>
</feature>
<feature type="region of interest" description="Disordered" evidence="7">
    <location>
        <begin position="1"/>
        <end position="21"/>
    </location>
</feature>
<evidence type="ECO:0000256" key="8">
    <source>
        <dbReference type="SAM" id="Phobius"/>
    </source>
</evidence>
<dbReference type="GO" id="GO:0034040">
    <property type="term" value="F:ATPase-coupled lipid transmembrane transporter activity"/>
    <property type="evidence" value="ECO:0007669"/>
    <property type="project" value="TreeGrafter"/>
</dbReference>
<organism evidence="11 12">
    <name type="scientific">Amycolatopsis jiangsuensis</name>
    <dbReference type="NCBI Taxonomy" id="1181879"/>
    <lineage>
        <taxon>Bacteria</taxon>
        <taxon>Bacillati</taxon>
        <taxon>Actinomycetota</taxon>
        <taxon>Actinomycetes</taxon>
        <taxon>Pseudonocardiales</taxon>
        <taxon>Pseudonocardiaceae</taxon>
        <taxon>Amycolatopsis</taxon>
    </lineage>
</organism>
<evidence type="ECO:0000256" key="6">
    <source>
        <dbReference type="ARBA" id="ARBA00023136"/>
    </source>
</evidence>
<dbReference type="Pfam" id="PF00005">
    <property type="entry name" value="ABC_tran"/>
    <property type="match status" value="1"/>
</dbReference>
<evidence type="ECO:0000256" key="7">
    <source>
        <dbReference type="SAM" id="MobiDB-lite"/>
    </source>
</evidence>
<dbReference type="InterPro" id="IPR011527">
    <property type="entry name" value="ABC1_TM_dom"/>
</dbReference>
<dbReference type="GO" id="GO:0016887">
    <property type="term" value="F:ATP hydrolysis activity"/>
    <property type="evidence" value="ECO:0007669"/>
    <property type="project" value="InterPro"/>
</dbReference>
<dbReference type="InterPro" id="IPR003439">
    <property type="entry name" value="ABC_transporter-like_ATP-bd"/>
</dbReference>
<evidence type="ECO:0000259" key="10">
    <source>
        <dbReference type="PROSITE" id="PS50929"/>
    </source>
</evidence>
<dbReference type="Gene3D" id="3.40.50.300">
    <property type="entry name" value="P-loop containing nucleotide triphosphate hydrolases"/>
    <property type="match status" value="1"/>
</dbReference>
<feature type="domain" description="ABC transporter" evidence="9">
    <location>
        <begin position="352"/>
        <end position="581"/>
    </location>
</feature>
<dbReference type="PROSITE" id="PS50893">
    <property type="entry name" value="ABC_TRANSPORTER_2"/>
    <property type="match status" value="1"/>
</dbReference>
<dbReference type="PANTHER" id="PTHR24221">
    <property type="entry name" value="ATP-BINDING CASSETTE SUB-FAMILY B"/>
    <property type="match status" value="1"/>
</dbReference>
<dbReference type="PROSITE" id="PS50929">
    <property type="entry name" value="ABC_TM1F"/>
    <property type="match status" value="1"/>
</dbReference>
<dbReference type="Pfam" id="PF00664">
    <property type="entry name" value="ABC_membrane"/>
    <property type="match status" value="1"/>
</dbReference>
<keyword evidence="12" id="KW-1185">Reference proteome</keyword>
<dbReference type="SMART" id="SM00382">
    <property type="entry name" value="AAA"/>
    <property type="match status" value="1"/>
</dbReference>
<evidence type="ECO:0000256" key="4">
    <source>
        <dbReference type="ARBA" id="ARBA00022840"/>
    </source>
</evidence>
<dbReference type="GO" id="GO:0140359">
    <property type="term" value="F:ABC-type transporter activity"/>
    <property type="evidence" value="ECO:0007669"/>
    <property type="project" value="InterPro"/>
</dbReference>
<evidence type="ECO:0000256" key="5">
    <source>
        <dbReference type="ARBA" id="ARBA00022989"/>
    </source>
</evidence>
<feature type="domain" description="ABC transmembrane type-1" evidence="10">
    <location>
        <begin position="40"/>
        <end position="308"/>
    </location>
</feature>
<dbReference type="InterPro" id="IPR003593">
    <property type="entry name" value="AAA+_ATPase"/>
</dbReference>
<keyword evidence="5 8" id="KW-1133">Transmembrane helix</keyword>
<keyword evidence="6 8" id="KW-0472">Membrane</keyword>
<dbReference type="GO" id="GO:0005524">
    <property type="term" value="F:ATP binding"/>
    <property type="evidence" value="ECO:0007669"/>
    <property type="project" value="UniProtKB-KW"/>
</dbReference>
<feature type="transmembrane region" description="Helical" evidence="8">
    <location>
        <begin position="76"/>
        <end position="98"/>
    </location>
</feature>
<dbReference type="InterPro" id="IPR027417">
    <property type="entry name" value="P-loop_NTPase"/>
</dbReference>
<dbReference type="CDD" id="cd03228">
    <property type="entry name" value="ABCC_MRP_Like"/>
    <property type="match status" value="1"/>
</dbReference>
<evidence type="ECO:0000256" key="1">
    <source>
        <dbReference type="ARBA" id="ARBA00004651"/>
    </source>
</evidence>
<comment type="subcellular location">
    <subcellularLocation>
        <location evidence="1">Cell membrane</location>
        <topology evidence="1">Multi-pass membrane protein</topology>
    </subcellularLocation>
</comment>
<keyword evidence="3" id="KW-0547">Nucleotide-binding</keyword>
<dbReference type="PANTHER" id="PTHR24221:SF654">
    <property type="entry name" value="ATP-BINDING CASSETTE SUB-FAMILY B MEMBER 6"/>
    <property type="match status" value="1"/>
</dbReference>
<dbReference type="PROSITE" id="PS00211">
    <property type="entry name" value="ABC_TRANSPORTER_1"/>
    <property type="match status" value="1"/>
</dbReference>
<reference evidence="11 12" key="1">
    <citation type="submission" date="2020-08" db="EMBL/GenBank/DDBJ databases">
        <title>Sequencing the genomes of 1000 actinobacteria strains.</title>
        <authorList>
            <person name="Klenk H.-P."/>
        </authorList>
    </citation>
    <scope>NUCLEOTIDE SEQUENCE [LARGE SCALE GENOMIC DNA]</scope>
    <source>
        <strain evidence="11 12">DSM 45859</strain>
    </source>
</reference>
<dbReference type="AlphaFoldDB" id="A0A840J080"/>
<dbReference type="InterPro" id="IPR039421">
    <property type="entry name" value="Type_1_exporter"/>
</dbReference>
<evidence type="ECO:0000313" key="11">
    <source>
        <dbReference type="EMBL" id="MBB4686852.1"/>
    </source>
</evidence>
<evidence type="ECO:0000256" key="2">
    <source>
        <dbReference type="ARBA" id="ARBA00022692"/>
    </source>
</evidence>
<dbReference type="GO" id="GO:0005886">
    <property type="term" value="C:plasma membrane"/>
    <property type="evidence" value="ECO:0007669"/>
    <property type="project" value="UniProtKB-SubCell"/>
</dbReference>
<evidence type="ECO:0000256" key="3">
    <source>
        <dbReference type="ARBA" id="ARBA00022741"/>
    </source>
</evidence>
<feature type="transmembrane region" description="Helical" evidence="8">
    <location>
        <begin position="264"/>
        <end position="286"/>
    </location>
</feature>
<comment type="caution">
    <text evidence="11">The sequence shown here is derived from an EMBL/GenBank/DDBJ whole genome shotgun (WGS) entry which is preliminary data.</text>
</comment>
<keyword evidence="4 11" id="KW-0067">ATP-binding</keyword>
<feature type="transmembrane region" description="Helical" evidence="8">
    <location>
        <begin position="36"/>
        <end position="55"/>
    </location>
</feature>
<keyword evidence="2 8" id="KW-0812">Transmembrane</keyword>
<accession>A0A840J080</accession>
<dbReference type="Proteomes" id="UP000581769">
    <property type="component" value="Unassembled WGS sequence"/>
</dbReference>
<name>A0A840J080_9PSEU</name>
<dbReference type="EMBL" id="JACHMG010000001">
    <property type="protein sequence ID" value="MBB4686852.1"/>
    <property type="molecule type" value="Genomic_DNA"/>
</dbReference>
<proteinExistence type="predicted"/>
<dbReference type="InterPro" id="IPR017871">
    <property type="entry name" value="ABC_transporter-like_CS"/>
</dbReference>
<dbReference type="InterPro" id="IPR036640">
    <property type="entry name" value="ABC1_TM_sf"/>
</dbReference>
<feature type="compositionally biased region" description="Basic residues" evidence="7">
    <location>
        <begin position="7"/>
        <end position="18"/>
    </location>
</feature>
<gene>
    <name evidence="11" type="ORF">BJY18_004337</name>
</gene>
<protein>
    <submittedName>
        <fullName evidence="11">ATP-binding cassette subfamily C protein</fullName>
    </submittedName>
</protein>
<sequence>MTTQPHRPTRRPPGRTARKSPSGMRHLYWNALAGQWRGGLVLLACSVLEGLPAFFSGRLVELAVDRGFGVGRPGPGVAWLGAFGLAALAGAVGSRLVWRQLGTVVEPLRDALVTAVVRGVLHDPTPPRTGPDASGVARITQHVEVVRDATGGLLVQARGMVVTTAAAIAGLVTVAGALVLPVAVPVVLALAGFAVLLRSLARRQRALTLADERTAATIGSVLGGVRDVVACGAEPVAALEVDQAVDAQAAAAVRVARSSALRSLVVSLGGFAPLVLALALAPAMVARGELTAGAALGALVYLATTMQPAIRGLAATVATVVLRLFVALRRLAETTAVPESRPAGGIPAGPVLTVRALTFRWGAAPEPVVNGLNLDLCPGEHLAVVGPSGIGKSTLAGLLTGLLPPQHGQVRLGGVPVTELSERARHLVLVPQQAYVFAGTVRENLALFHPGAPDHHLTAAAEAVGAAALLARFGGLDTELGHGAEGLSAGEAQLIALARAYASPARIVVLDEATSTLDPAAEVRAERAFATRGGSLVVIAHRLSSAVRAQRVLLLDGRETLLGPHHELVAAAPRYAEMMRAWLPEPPQPLPANPLEGCSVSGIR</sequence>
<evidence type="ECO:0000313" key="12">
    <source>
        <dbReference type="Proteomes" id="UP000581769"/>
    </source>
</evidence>
<evidence type="ECO:0000259" key="9">
    <source>
        <dbReference type="PROSITE" id="PS50893"/>
    </source>
</evidence>
<dbReference type="SUPFAM" id="SSF52540">
    <property type="entry name" value="P-loop containing nucleoside triphosphate hydrolases"/>
    <property type="match status" value="1"/>
</dbReference>